<evidence type="ECO:0000256" key="3">
    <source>
        <dbReference type="SAM" id="Phobius"/>
    </source>
</evidence>
<dbReference type="Proteomes" id="UP001597212">
    <property type="component" value="Unassembled WGS sequence"/>
</dbReference>
<dbReference type="InterPro" id="IPR024418">
    <property type="entry name" value="DUF3862"/>
</dbReference>
<reference evidence="5" key="1">
    <citation type="journal article" date="2019" name="Int. J. Syst. Evol. Microbiol.">
        <title>The Global Catalogue of Microorganisms (GCM) 10K type strain sequencing project: providing services to taxonomists for standard genome sequencing and annotation.</title>
        <authorList>
            <consortium name="The Broad Institute Genomics Platform"/>
            <consortium name="The Broad Institute Genome Sequencing Center for Infectious Disease"/>
            <person name="Wu L."/>
            <person name="Ma J."/>
        </authorList>
    </citation>
    <scope>NUCLEOTIDE SEQUENCE [LARGE SCALE GENOMIC DNA]</scope>
    <source>
        <strain evidence="5">CCM 8912</strain>
    </source>
</reference>
<keyword evidence="3" id="KW-0472">Membrane</keyword>
<dbReference type="RefSeq" id="WP_125754743.1">
    <property type="nucleotide sequence ID" value="NZ_JBHTOK010000063.1"/>
</dbReference>
<dbReference type="InterPro" id="IPR037873">
    <property type="entry name" value="BamE-like"/>
</dbReference>
<feature type="region of interest" description="Disordered" evidence="2">
    <location>
        <begin position="40"/>
        <end position="73"/>
    </location>
</feature>
<keyword evidence="1" id="KW-0732">Signal</keyword>
<gene>
    <name evidence="4" type="ORF">ACFQ5K_07610</name>
</gene>
<sequence length="235" mass="25181">MAKKVIGADGKQYKVKKPFYKRIWFWVLAIIIIAAIGGAMGGGKDDKKDGSTAKSSQTSRKSASSSVSSKKDDGKITRAQFDAIKLGDLMQGAEGGATLDQLKQEFGEPSSSSSDTTNDVKTDLLTWDNVQGGFGANIIVSFTNGKAFGKNLTGFKLSRKQKIDLATFNSWQNGMKYADFTAKYGQPDYYDESLIGGSKTVTAGYTSGVKGDFGATFNVTFTNDALSGKTQSNMK</sequence>
<keyword evidence="3" id="KW-0812">Transmembrane</keyword>
<protein>
    <submittedName>
        <fullName evidence="4">DUF3862 domain-containing protein</fullName>
    </submittedName>
</protein>
<dbReference type="Pfam" id="PF12978">
    <property type="entry name" value="DUF3862"/>
    <property type="match status" value="1"/>
</dbReference>
<evidence type="ECO:0000313" key="4">
    <source>
        <dbReference type="EMBL" id="MFD1441237.1"/>
    </source>
</evidence>
<proteinExistence type="predicted"/>
<keyword evidence="3" id="KW-1133">Transmembrane helix</keyword>
<name>A0ABW4CZG8_9LACO</name>
<feature type="transmembrane region" description="Helical" evidence="3">
    <location>
        <begin position="23"/>
        <end position="41"/>
    </location>
</feature>
<evidence type="ECO:0000256" key="1">
    <source>
        <dbReference type="ARBA" id="ARBA00022729"/>
    </source>
</evidence>
<keyword evidence="5" id="KW-1185">Reference proteome</keyword>
<dbReference type="Gene3D" id="3.30.1450.10">
    <property type="match status" value="2"/>
</dbReference>
<comment type="caution">
    <text evidence="4">The sequence shown here is derived from an EMBL/GenBank/DDBJ whole genome shotgun (WGS) entry which is preliminary data.</text>
</comment>
<dbReference type="EMBL" id="JBHTOK010000063">
    <property type="protein sequence ID" value="MFD1441237.1"/>
    <property type="molecule type" value="Genomic_DNA"/>
</dbReference>
<evidence type="ECO:0000256" key="2">
    <source>
        <dbReference type="SAM" id="MobiDB-lite"/>
    </source>
</evidence>
<evidence type="ECO:0000313" key="5">
    <source>
        <dbReference type="Proteomes" id="UP001597212"/>
    </source>
</evidence>
<accession>A0ABW4CZG8</accession>
<organism evidence="4 5">
    <name type="scientific">Lacticaseibacillus hegangensis</name>
    <dbReference type="NCBI Taxonomy" id="2486010"/>
    <lineage>
        <taxon>Bacteria</taxon>
        <taxon>Bacillati</taxon>
        <taxon>Bacillota</taxon>
        <taxon>Bacilli</taxon>
        <taxon>Lactobacillales</taxon>
        <taxon>Lactobacillaceae</taxon>
        <taxon>Lacticaseibacillus</taxon>
    </lineage>
</organism>
<feature type="compositionally biased region" description="Low complexity" evidence="2">
    <location>
        <begin position="52"/>
        <end position="68"/>
    </location>
</feature>